<dbReference type="Proteomes" id="UP000241769">
    <property type="component" value="Unassembled WGS sequence"/>
</dbReference>
<evidence type="ECO:0000256" key="4">
    <source>
        <dbReference type="ARBA" id="ARBA00022679"/>
    </source>
</evidence>
<evidence type="ECO:0000256" key="1">
    <source>
        <dbReference type="ARBA" id="ARBA00005843"/>
    </source>
</evidence>
<dbReference type="STRING" id="1890364.A0A2P6NT13"/>
<dbReference type="Pfam" id="PF00618">
    <property type="entry name" value="RasGEF_N"/>
    <property type="match status" value="1"/>
</dbReference>
<evidence type="ECO:0000256" key="2">
    <source>
        <dbReference type="ARBA" id="ARBA00012513"/>
    </source>
</evidence>
<organism evidence="15 16">
    <name type="scientific">Planoprotostelium fungivorum</name>
    <dbReference type="NCBI Taxonomy" id="1890364"/>
    <lineage>
        <taxon>Eukaryota</taxon>
        <taxon>Amoebozoa</taxon>
        <taxon>Evosea</taxon>
        <taxon>Variosea</taxon>
        <taxon>Cavosteliida</taxon>
        <taxon>Cavosteliaceae</taxon>
        <taxon>Planoprotostelium</taxon>
    </lineage>
</organism>
<comment type="caution">
    <text evidence="15">The sequence shown here is derived from an EMBL/GenBank/DDBJ whole genome shotgun (WGS) entry which is preliminary data.</text>
</comment>
<dbReference type="CDD" id="cd13999">
    <property type="entry name" value="STKc_MAP3K-like"/>
    <property type="match status" value="1"/>
</dbReference>
<dbReference type="PROSITE" id="PS50011">
    <property type="entry name" value="PROTEIN_KINASE_DOM"/>
    <property type="match status" value="1"/>
</dbReference>
<dbReference type="InParanoid" id="A0A2P6NT13"/>
<dbReference type="CDD" id="cd06224">
    <property type="entry name" value="REM"/>
    <property type="match status" value="1"/>
</dbReference>
<dbReference type="PROSITE" id="PS50212">
    <property type="entry name" value="RASGEF_NTER"/>
    <property type="match status" value="1"/>
</dbReference>
<dbReference type="PANTHER" id="PTHR46485:SF5">
    <property type="entry name" value="CENTER DIVIDER, ISOFORM A"/>
    <property type="match status" value="1"/>
</dbReference>
<feature type="domain" description="Protein kinase" evidence="13">
    <location>
        <begin position="307"/>
        <end position="566"/>
    </location>
</feature>
<keyword evidence="5" id="KW-0547">Nucleotide-binding</keyword>
<evidence type="ECO:0000259" key="14">
    <source>
        <dbReference type="PROSITE" id="PS50212"/>
    </source>
</evidence>
<evidence type="ECO:0000256" key="10">
    <source>
        <dbReference type="PROSITE-ProRule" id="PRU00168"/>
    </source>
</evidence>
<feature type="domain" description="Ras-GEF" evidence="12">
    <location>
        <begin position="781"/>
        <end position="998"/>
    </location>
</feature>
<dbReference type="InterPro" id="IPR001895">
    <property type="entry name" value="RASGEF_cat_dom"/>
</dbReference>
<dbReference type="InterPro" id="IPR050940">
    <property type="entry name" value="Actin_reg-Ser/Thr_kinase"/>
</dbReference>
<dbReference type="FunCoup" id="A0A2P6NT13">
    <property type="interactions" value="27"/>
</dbReference>
<feature type="compositionally biased region" description="Polar residues" evidence="11">
    <location>
        <begin position="572"/>
        <end position="584"/>
    </location>
</feature>
<dbReference type="EMBL" id="MDYQ01000022">
    <property type="protein sequence ID" value="PRP87112.1"/>
    <property type="molecule type" value="Genomic_DNA"/>
</dbReference>
<keyword evidence="4" id="KW-0808">Transferase</keyword>
<dbReference type="InterPro" id="IPR000719">
    <property type="entry name" value="Prot_kinase_dom"/>
</dbReference>
<dbReference type="SMART" id="SM00229">
    <property type="entry name" value="RasGEFN"/>
    <property type="match status" value="1"/>
</dbReference>
<name>A0A2P6NT13_9EUKA</name>
<evidence type="ECO:0000259" key="13">
    <source>
        <dbReference type="PROSITE" id="PS50011"/>
    </source>
</evidence>
<dbReference type="Pfam" id="PF07714">
    <property type="entry name" value="PK_Tyr_Ser-Thr"/>
    <property type="match status" value="1"/>
</dbReference>
<keyword evidence="7" id="KW-0067">ATP-binding</keyword>
<dbReference type="Gene3D" id="1.10.510.10">
    <property type="entry name" value="Transferase(Phosphotransferase) domain 1"/>
    <property type="match status" value="1"/>
</dbReference>
<reference evidence="15 16" key="1">
    <citation type="journal article" date="2018" name="Genome Biol. Evol.">
        <title>Multiple Roots of Fruiting Body Formation in Amoebozoa.</title>
        <authorList>
            <person name="Hillmann F."/>
            <person name="Forbes G."/>
            <person name="Novohradska S."/>
            <person name="Ferling I."/>
            <person name="Riege K."/>
            <person name="Groth M."/>
            <person name="Westermann M."/>
            <person name="Marz M."/>
            <person name="Spaller T."/>
            <person name="Winckler T."/>
            <person name="Schaap P."/>
            <person name="Glockner G."/>
        </authorList>
    </citation>
    <scope>NUCLEOTIDE SEQUENCE [LARGE SCALE GENOMIC DNA]</scope>
    <source>
        <strain evidence="15 16">Jena</strain>
    </source>
</reference>
<dbReference type="Gene3D" id="1.20.870.10">
    <property type="entry name" value="Son of sevenless (SoS) protein Chain: S domain 1"/>
    <property type="match status" value="1"/>
</dbReference>
<dbReference type="InterPro" id="IPR000651">
    <property type="entry name" value="Ras-like_Gua-exchang_fac_N"/>
</dbReference>
<dbReference type="Gene3D" id="3.30.200.20">
    <property type="entry name" value="Phosphorylase Kinase, domain 1"/>
    <property type="match status" value="1"/>
</dbReference>
<evidence type="ECO:0000256" key="6">
    <source>
        <dbReference type="ARBA" id="ARBA00022777"/>
    </source>
</evidence>
<evidence type="ECO:0000256" key="11">
    <source>
        <dbReference type="SAM" id="MobiDB-lite"/>
    </source>
</evidence>
<evidence type="ECO:0000256" key="3">
    <source>
        <dbReference type="ARBA" id="ARBA00022527"/>
    </source>
</evidence>
<dbReference type="PANTHER" id="PTHR46485">
    <property type="entry name" value="LIM DOMAIN KINASE 1"/>
    <property type="match status" value="1"/>
</dbReference>
<dbReference type="GO" id="GO:0005524">
    <property type="term" value="F:ATP binding"/>
    <property type="evidence" value="ECO:0007669"/>
    <property type="project" value="UniProtKB-KW"/>
</dbReference>
<gene>
    <name evidence="15" type="ORF">PROFUN_01374</name>
</gene>
<dbReference type="PROSITE" id="PS00108">
    <property type="entry name" value="PROTEIN_KINASE_ST"/>
    <property type="match status" value="1"/>
</dbReference>
<evidence type="ECO:0000256" key="7">
    <source>
        <dbReference type="ARBA" id="ARBA00022840"/>
    </source>
</evidence>
<dbReference type="AlphaFoldDB" id="A0A2P6NT13"/>
<dbReference type="OrthoDB" id="4062651at2759"/>
<dbReference type="InterPro" id="IPR001245">
    <property type="entry name" value="Ser-Thr/Tyr_kinase_cat_dom"/>
</dbReference>
<keyword evidence="3" id="KW-0723">Serine/threonine-protein kinase</keyword>
<keyword evidence="6" id="KW-0418">Kinase</keyword>
<keyword evidence="16" id="KW-1185">Reference proteome</keyword>
<dbReference type="InterPro" id="IPR036964">
    <property type="entry name" value="RASGEF_cat_dom_sf"/>
</dbReference>
<dbReference type="Pfam" id="PF00617">
    <property type="entry name" value="RasGEF"/>
    <property type="match status" value="1"/>
</dbReference>
<evidence type="ECO:0000256" key="8">
    <source>
        <dbReference type="ARBA" id="ARBA00047899"/>
    </source>
</evidence>
<accession>A0A2P6NT13</accession>
<dbReference type="InterPro" id="IPR008271">
    <property type="entry name" value="Ser/Thr_kinase_AS"/>
</dbReference>
<dbReference type="PROSITE" id="PS50009">
    <property type="entry name" value="RASGEF_CAT"/>
    <property type="match status" value="1"/>
</dbReference>
<dbReference type="GO" id="GO:0007264">
    <property type="term" value="P:small GTPase-mediated signal transduction"/>
    <property type="evidence" value="ECO:0007669"/>
    <property type="project" value="InterPro"/>
</dbReference>
<dbReference type="SUPFAM" id="SSF48366">
    <property type="entry name" value="Ras GEF"/>
    <property type="match status" value="1"/>
</dbReference>
<evidence type="ECO:0000313" key="15">
    <source>
        <dbReference type="EMBL" id="PRP87112.1"/>
    </source>
</evidence>
<evidence type="ECO:0000259" key="12">
    <source>
        <dbReference type="PROSITE" id="PS50009"/>
    </source>
</evidence>
<feature type="domain" description="N-terminal Ras-GEF" evidence="14">
    <location>
        <begin position="622"/>
        <end position="753"/>
    </location>
</feature>
<keyword evidence="10" id="KW-0344">Guanine-nucleotide releasing factor</keyword>
<dbReference type="GO" id="GO:0004674">
    <property type="term" value="F:protein serine/threonine kinase activity"/>
    <property type="evidence" value="ECO:0007669"/>
    <property type="project" value="UniProtKB-KW"/>
</dbReference>
<dbReference type="PRINTS" id="PR00109">
    <property type="entry name" value="TYRKINASE"/>
</dbReference>
<dbReference type="EC" id="2.7.11.1" evidence="2"/>
<dbReference type="SMART" id="SM00147">
    <property type="entry name" value="RasGEF"/>
    <property type="match status" value="1"/>
</dbReference>
<feature type="region of interest" description="Disordered" evidence="11">
    <location>
        <begin position="564"/>
        <end position="584"/>
    </location>
</feature>
<evidence type="ECO:0000256" key="5">
    <source>
        <dbReference type="ARBA" id="ARBA00022741"/>
    </source>
</evidence>
<comment type="similarity">
    <text evidence="1">Belongs to the protein kinase superfamily. TKL Ser/Thr protein kinase family.</text>
</comment>
<dbReference type="SUPFAM" id="SSF56112">
    <property type="entry name" value="Protein kinase-like (PK-like)"/>
    <property type="match status" value="1"/>
</dbReference>
<evidence type="ECO:0000256" key="9">
    <source>
        <dbReference type="ARBA" id="ARBA00048679"/>
    </source>
</evidence>
<proteinExistence type="inferred from homology"/>
<feature type="region of interest" description="Disordered" evidence="11">
    <location>
        <begin position="261"/>
        <end position="292"/>
    </location>
</feature>
<comment type="catalytic activity">
    <reaction evidence="9">
        <text>L-seryl-[protein] + ATP = O-phospho-L-seryl-[protein] + ADP + H(+)</text>
        <dbReference type="Rhea" id="RHEA:17989"/>
        <dbReference type="Rhea" id="RHEA-COMP:9863"/>
        <dbReference type="Rhea" id="RHEA-COMP:11604"/>
        <dbReference type="ChEBI" id="CHEBI:15378"/>
        <dbReference type="ChEBI" id="CHEBI:29999"/>
        <dbReference type="ChEBI" id="CHEBI:30616"/>
        <dbReference type="ChEBI" id="CHEBI:83421"/>
        <dbReference type="ChEBI" id="CHEBI:456216"/>
        <dbReference type="EC" id="2.7.11.1"/>
    </reaction>
</comment>
<evidence type="ECO:0000313" key="16">
    <source>
        <dbReference type="Proteomes" id="UP000241769"/>
    </source>
</evidence>
<sequence>MALAAFAVQGQSSLLSNVPIGLLKNGVLTNGILNGLRTRTISPFGGLLGGLLGGKGLVVTAAYSTSVFVHADIAAHIAIDLPTQTGLLSTLSDVCGKVTSTASVLDRVSATTTLLDIKVKADVQVVVGVFADLSIALPSGCSPLHFKDLIFGNVQLGLNIDLSADVEAAATLLSPVLDITPVTEGSVGLLKWNPVDNSYFALPCHFDTASGRAVANLPTSTIADVCTFTECAIFLGGGVNKFCVVDSDEVGYSRKLSQIRVGSTSQHGRSKGPKSLEERGQNHSSSMSSEFEGIPDDDVWNIDFTDLVFEKQIARGSFGKVYKGTYLGIPVAIKSILRHDDPAYIKYVEREISILKGIRHPYIVGFCGVSTDGHGLFIVTEFINGGDIRTMIKNDKLTWGHRVQIASDLAKAIYYLHSKKIIHRDLKSKNLLMGPDQRVRLCDFGFARTTDILGQRAMTICGTPGFVAPEIMMGSGYDGQCDVFSFGNVIAEMITLQRPGKDFWLRNVSDEFQMDIKSIVHLAPRDCPVELLNLCMSCCEYRSTDRPVFLEIIKKLKRMEEQYPMVTPTSPPNEGSYSPAGNNGQFSPAFNSPTMLSQMSSPRNRKTVAEGIAERRVTLTDTESVITDRHLSKMITRATSPDVLDLEYVNDFLMTYPCIAKPIEVLEGLTKRFLQILTPGDEGGDYNEVLKRQKLSIMRVMVFLKGWIEKYVEDFDEEEMQKGASRLRAFALENLPPPEGEMFNIEKMLAKSRSKQPAIREMPKPPNNNRGPDVSIILQTNSLVIAQQITYILQAAFSKISARDFLKETWRTKADCGLAIFMHDAKKIAQVISTCIVKGETKEMRSNLLAKFIDVANGFFCVMQGIQNPGVERLQSAFQMLKLPTNQLLKSFKPMASKDDHYSYYKAKQQDASAPTIPFIEPYLDELNFIDTYYPDIAQGGVIHFAKHRKIGRIVRSLLSYQDTLYTDVPFVANVNNLLHSVASDEDITKLSFQAEAPSSFQY</sequence>
<dbReference type="SMART" id="SM00220">
    <property type="entry name" value="S_TKc"/>
    <property type="match status" value="1"/>
</dbReference>
<dbReference type="GO" id="GO:0005085">
    <property type="term" value="F:guanyl-nucleotide exchange factor activity"/>
    <property type="evidence" value="ECO:0007669"/>
    <property type="project" value="UniProtKB-KW"/>
</dbReference>
<dbReference type="InterPro" id="IPR023578">
    <property type="entry name" value="Ras_GEF_dom_sf"/>
</dbReference>
<protein>
    <recommendedName>
        <fullName evidence="2">non-specific serine/threonine protein kinase</fullName>
        <ecNumber evidence="2">2.7.11.1</ecNumber>
    </recommendedName>
</protein>
<dbReference type="InterPro" id="IPR011009">
    <property type="entry name" value="Kinase-like_dom_sf"/>
</dbReference>
<dbReference type="Gene3D" id="1.10.840.10">
    <property type="entry name" value="Ras guanine-nucleotide exchange factors catalytic domain"/>
    <property type="match status" value="1"/>
</dbReference>
<comment type="catalytic activity">
    <reaction evidence="8">
        <text>L-threonyl-[protein] + ATP = O-phospho-L-threonyl-[protein] + ADP + H(+)</text>
        <dbReference type="Rhea" id="RHEA:46608"/>
        <dbReference type="Rhea" id="RHEA-COMP:11060"/>
        <dbReference type="Rhea" id="RHEA-COMP:11605"/>
        <dbReference type="ChEBI" id="CHEBI:15378"/>
        <dbReference type="ChEBI" id="CHEBI:30013"/>
        <dbReference type="ChEBI" id="CHEBI:30616"/>
        <dbReference type="ChEBI" id="CHEBI:61977"/>
        <dbReference type="ChEBI" id="CHEBI:456216"/>
        <dbReference type="EC" id="2.7.11.1"/>
    </reaction>
</comment>